<keyword evidence="3" id="KW-1185">Reference proteome</keyword>
<dbReference type="InterPro" id="IPR008979">
    <property type="entry name" value="Galactose-bd-like_sf"/>
</dbReference>
<gene>
    <name evidence="2" type="ORF">AB1Y20_003680</name>
</gene>
<organism evidence="2 3">
    <name type="scientific">Prymnesium parvum</name>
    <name type="common">Toxic golden alga</name>
    <dbReference type="NCBI Taxonomy" id="97485"/>
    <lineage>
        <taxon>Eukaryota</taxon>
        <taxon>Haptista</taxon>
        <taxon>Haptophyta</taxon>
        <taxon>Prymnesiophyceae</taxon>
        <taxon>Prymnesiales</taxon>
        <taxon>Prymnesiaceae</taxon>
        <taxon>Prymnesium</taxon>
    </lineage>
</organism>
<reference evidence="2 3" key="1">
    <citation type="journal article" date="2024" name="Science">
        <title>Giant polyketide synthase enzymes in the biosynthesis of giant marine polyether toxins.</title>
        <authorList>
            <person name="Fallon T.R."/>
            <person name="Shende V.V."/>
            <person name="Wierzbicki I.H."/>
            <person name="Pendleton A.L."/>
            <person name="Watervoot N.F."/>
            <person name="Auber R.P."/>
            <person name="Gonzalez D.J."/>
            <person name="Wisecaver J.H."/>
            <person name="Moore B.S."/>
        </authorList>
    </citation>
    <scope>NUCLEOTIDE SEQUENCE [LARGE SCALE GENOMIC DNA]</scope>
    <source>
        <strain evidence="2 3">12B1</strain>
    </source>
</reference>
<feature type="compositionally biased region" description="Polar residues" evidence="1">
    <location>
        <begin position="337"/>
        <end position="346"/>
    </location>
</feature>
<proteinExistence type="predicted"/>
<protein>
    <recommendedName>
        <fullName evidence="4">F5/8 type C domain-containing protein</fullName>
    </recommendedName>
</protein>
<accession>A0AB34J5Y6</accession>
<dbReference type="Gene3D" id="2.60.120.260">
    <property type="entry name" value="Galactose-binding domain-like"/>
    <property type="match status" value="1"/>
</dbReference>
<comment type="caution">
    <text evidence="2">The sequence shown here is derived from an EMBL/GenBank/DDBJ whole genome shotgun (WGS) entry which is preliminary data.</text>
</comment>
<name>A0AB34J5Y6_PRYPA</name>
<feature type="region of interest" description="Disordered" evidence="1">
    <location>
        <begin position="298"/>
        <end position="364"/>
    </location>
</feature>
<evidence type="ECO:0000313" key="3">
    <source>
        <dbReference type="Proteomes" id="UP001515480"/>
    </source>
</evidence>
<dbReference type="Proteomes" id="UP001515480">
    <property type="component" value="Unassembled WGS sequence"/>
</dbReference>
<evidence type="ECO:0008006" key="4">
    <source>
        <dbReference type="Google" id="ProtNLM"/>
    </source>
</evidence>
<dbReference type="AlphaFoldDB" id="A0AB34J5Y6"/>
<dbReference type="EMBL" id="JBGBPQ010000012">
    <property type="protein sequence ID" value="KAL1514586.1"/>
    <property type="molecule type" value="Genomic_DNA"/>
</dbReference>
<sequence length="409" mass="43792">MFLLPHGTSSGLAHISLPQHGYDTYGGYLPSGADLVNGSMTVVDAQRVCNSMADCMGFTSVAIPGDAPSVTPTQIYLKASNEWVTHESHLSFIKKRPECLDVSLVRYRRSGAGPYCCEGANCPAEHAFAAAELHCSMPASAPYGAPLCTSLRGDPLQNLAVTAKASAQSQWSYAENAGLSVVQDGIIDASTFFHSRCDSGPQWFRLTFQTPMVLYQIALHNRPDFKARLVGARLQVSARNGTTLATIPITSARSMYVWTIRPTVLGASQIELQLPSKDGCLHFVELETFGMSVDEFKSGKSTFGQEPPKSPGGAHTLQDSASRGAPINSPNAAPDASSETRASSASYRGDSLPTSPPPPSLSNEPVRAVLIASDDSVALRMATTTSATTMVLVALQVLWVKMHWINIWQ</sequence>
<evidence type="ECO:0000256" key="1">
    <source>
        <dbReference type="SAM" id="MobiDB-lite"/>
    </source>
</evidence>
<evidence type="ECO:0000313" key="2">
    <source>
        <dbReference type="EMBL" id="KAL1514586.1"/>
    </source>
</evidence>
<dbReference type="SUPFAM" id="SSF49785">
    <property type="entry name" value="Galactose-binding domain-like"/>
    <property type="match status" value="1"/>
</dbReference>